<sequence length="694" mass="77732">MAAERISSTKIYSSDQITVIPQKAINHQLSLMYKANKTLQKIAAKLEGDDFGGAEATLDAPKIESQVGTQNRSAYHFIYLKTGKSNYSMGQGRNAKEASCDIKDWVLLLSVNLALKSASFVQLPDNVEAKLKKLDDYNKNYNYAMSYWNLLISQYFLELANKDNSSVIHYLPKVKKHQGQYAVPTLPPTDLKFRPLPYINGPSDRGSGYDRRQCDAERITPDIPNWVVPAANDDSEGYDGTVALSKSIFRDGWLLPYLAVEFGCQVAGDTKNWIFLREGFNSTGQSDVQLFGKTRVDLYAIYSFSTSWFIGDDRCSGWVEGTWNVALVFDGVHDGELIIKSIPEKITPVINGGSDEAWLPEGDVKNFFNSVDAGLKNLSMQSFIDKLTNALGTSWDFCLAGGDDFFIDKAVFNAEYDFLCQYISVVSQRSSWIIDERKSSSTFPSRFPQSKTLRLLFVPPRPFTPPIPRNPLLHSNPDLVFDFLPTYLLDLPDAEGHDFEAGRDFVGIGDDDTYGRPADNPSEQGGEEEEDVDNVYDDRPHEPGSSKDDQGVNRAGQGAKLHKHPFIKPICNKLFLTLVLSVLSSTPFQPPSIGGYAAHHHRDAVILLTALCRDTSYRTFPTKYLIYILILQELQVHARSLSSAKYIQDINRVYAGIEWYWMALEGGTDTGRVYGAYRYIPVQQPSESNNLLTV</sequence>
<dbReference type="EMBL" id="KV419450">
    <property type="protein sequence ID" value="KZS87394.1"/>
    <property type="molecule type" value="Genomic_DNA"/>
</dbReference>
<keyword evidence="3" id="KW-1185">Reference proteome</keyword>
<feature type="compositionally biased region" description="Acidic residues" evidence="1">
    <location>
        <begin position="525"/>
        <end position="535"/>
    </location>
</feature>
<gene>
    <name evidence="2" type="ORF">SISNIDRAFT_535889</name>
</gene>
<dbReference type="AlphaFoldDB" id="A0A164N695"/>
<dbReference type="OrthoDB" id="5429442at2759"/>
<evidence type="ECO:0000256" key="1">
    <source>
        <dbReference type="SAM" id="MobiDB-lite"/>
    </source>
</evidence>
<feature type="compositionally biased region" description="Basic and acidic residues" evidence="1">
    <location>
        <begin position="536"/>
        <end position="551"/>
    </location>
</feature>
<organism evidence="2 3">
    <name type="scientific">Sistotremastrum niveocremeum HHB9708</name>
    <dbReference type="NCBI Taxonomy" id="1314777"/>
    <lineage>
        <taxon>Eukaryota</taxon>
        <taxon>Fungi</taxon>
        <taxon>Dikarya</taxon>
        <taxon>Basidiomycota</taxon>
        <taxon>Agaricomycotina</taxon>
        <taxon>Agaricomycetes</taxon>
        <taxon>Sistotremastrales</taxon>
        <taxon>Sistotremastraceae</taxon>
        <taxon>Sertulicium</taxon>
        <taxon>Sertulicium niveocremeum</taxon>
    </lineage>
</organism>
<accession>A0A164N695</accession>
<name>A0A164N695_9AGAM</name>
<dbReference type="STRING" id="1314777.A0A164N695"/>
<protein>
    <submittedName>
        <fullName evidence="2">Uncharacterized protein</fullName>
    </submittedName>
</protein>
<feature type="region of interest" description="Disordered" evidence="1">
    <location>
        <begin position="509"/>
        <end position="555"/>
    </location>
</feature>
<evidence type="ECO:0000313" key="3">
    <source>
        <dbReference type="Proteomes" id="UP000076722"/>
    </source>
</evidence>
<dbReference type="Proteomes" id="UP000076722">
    <property type="component" value="Unassembled WGS sequence"/>
</dbReference>
<proteinExistence type="predicted"/>
<reference evidence="2 3" key="1">
    <citation type="journal article" date="2016" name="Mol. Biol. Evol.">
        <title>Comparative Genomics of Early-Diverging Mushroom-Forming Fungi Provides Insights into the Origins of Lignocellulose Decay Capabilities.</title>
        <authorList>
            <person name="Nagy L.G."/>
            <person name="Riley R."/>
            <person name="Tritt A."/>
            <person name="Adam C."/>
            <person name="Daum C."/>
            <person name="Floudas D."/>
            <person name="Sun H."/>
            <person name="Yadav J.S."/>
            <person name="Pangilinan J."/>
            <person name="Larsson K.H."/>
            <person name="Matsuura K."/>
            <person name="Barry K."/>
            <person name="Labutti K."/>
            <person name="Kuo R."/>
            <person name="Ohm R.A."/>
            <person name="Bhattacharya S.S."/>
            <person name="Shirouzu T."/>
            <person name="Yoshinaga Y."/>
            <person name="Martin F.M."/>
            <person name="Grigoriev I.V."/>
            <person name="Hibbett D.S."/>
        </authorList>
    </citation>
    <scope>NUCLEOTIDE SEQUENCE [LARGE SCALE GENOMIC DNA]</scope>
    <source>
        <strain evidence="2 3">HHB9708</strain>
    </source>
</reference>
<evidence type="ECO:0000313" key="2">
    <source>
        <dbReference type="EMBL" id="KZS87394.1"/>
    </source>
</evidence>